<dbReference type="PANTHER" id="PTHR31251:SF169">
    <property type="entry name" value="SQUAMOSA PROMOTER-BINDING-LIKE PROTEIN 8"/>
    <property type="match status" value="1"/>
</dbReference>
<evidence type="ECO:0000259" key="5">
    <source>
        <dbReference type="PROSITE" id="PS51141"/>
    </source>
</evidence>
<dbReference type="Pfam" id="PF03110">
    <property type="entry name" value="SBP"/>
    <property type="match status" value="1"/>
</dbReference>
<protein>
    <recommendedName>
        <fullName evidence="5">SBP-type domain-containing protein</fullName>
    </recommendedName>
</protein>
<evidence type="ECO:0000313" key="7">
    <source>
        <dbReference type="Proteomes" id="UP001341281"/>
    </source>
</evidence>
<dbReference type="GO" id="GO:0005634">
    <property type="term" value="C:nucleus"/>
    <property type="evidence" value="ECO:0007669"/>
    <property type="project" value="InterPro"/>
</dbReference>
<dbReference type="SUPFAM" id="SSF103612">
    <property type="entry name" value="SBT domain"/>
    <property type="match status" value="1"/>
</dbReference>
<dbReference type="GO" id="GO:0008270">
    <property type="term" value="F:zinc ion binding"/>
    <property type="evidence" value="ECO:0007669"/>
    <property type="project" value="UniProtKB-KW"/>
</dbReference>
<evidence type="ECO:0000313" key="6">
    <source>
        <dbReference type="EMBL" id="WVZ98227.1"/>
    </source>
</evidence>
<evidence type="ECO:0000256" key="1">
    <source>
        <dbReference type="ARBA" id="ARBA00022723"/>
    </source>
</evidence>
<name>A0AAQ3UXE9_PASNO</name>
<evidence type="ECO:0000256" key="2">
    <source>
        <dbReference type="ARBA" id="ARBA00022771"/>
    </source>
</evidence>
<gene>
    <name evidence="6" type="ORF">U9M48_043694</name>
</gene>
<dbReference type="EMBL" id="CP144754">
    <property type="protein sequence ID" value="WVZ98227.1"/>
    <property type="molecule type" value="Genomic_DNA"/>
</dbReference>
<dbReference type="AlphaFoldDB" id="A0AAQ3UXE9"/>
<feature type="non-terminal residue" evidence="6">
    <location>
        <position position="1"/>
    </location>
</feature>
<organism evidence="6 7">
    <name type="scientific">Paspalum notatum var. saurae</name>
    <dbReference type="NCBI Taxonomy" id="547442"/>
    <lineage>
        <taxon>Eukaryota</taxon>
        <taxon>Viridiplantae</taxon>
        <taxon>Streptophyta</taxon>
        <taxon>Embryophyta</taxon>
        <taxon>Tracheophyta</taxon>
        <taxon>Spermatophyta</taxon>
        <taxon>Magnoliopsida</taxon>
        <taxon>Liliopsida</taxon>
        <taxon>Poales</taxon>
        <taxon>Poaceae</taxon>
        <taxon>PACMAD clade</taxon>
        <taxon>Panicoideae</taxon>
        <taxon>Andropogonodae</taxon>
        <taxon>Paspaleae</taxon>
        <taxon>Paspalinae</taxon>
        <taxon>Paspalum</taxon>
    </lineage>
</organism>
<keyword evidence="2 4" id="KW-0863">Zinc-finger</keyword>
<dbReference type="InterPro" id="IPR036893">
    <property type="entry name" value="SBP_sf"/>
</dbReference>
<dbReference type="InterPro" id="IPR044817">
    <property type="entry name" value="SBP-like"/>
</dbReference>
<dbReference type="GO" id="GO:0003677">
    <property type="term" value="F:DNA binding"/>
    <property type="evidence" value="ECO:0007669"/>
    <property type="project" value="InterPro"/>
</dbReference>
<dbReference type="PROSITE" id="PS51141">
    <property type="entry name" value="ZF_SBP"/>
    <property type="match status" value="1"/>
</dbReference>
<dbReference type="PANTHER" id="PTHR31251">
    <property type="entry name" value="SQUAMOSA PROMOTER-BINDING-LIKE PROTEIN 4"/>
    <property type="match status" value="1"/>
</dbReference>
<evidence type="ECO:0000256" key="4">
    <source>
        <dbReference type="PROSITE-ProRule" id="PRU00470"/>
    </source>
</evidence>
<sequence>FHRLSEFDNGKRSCRKRLDGHNRRRRKSQHDVTNLGRFFPYNQVNEFVVNPQIIPTTARQNSGAIHWVDHTSAFSISFSGDFKAPNQFLFAKDCVGMLSTACTGNLLFGPVGPECALSLLSPSLHHPSPSGVPTAGQVQVASSLSRITAVSQSETTAANTAFTSSGIDLAFAPEAAFEDHSEALPFP</sequence>
<feature type="domain" description="SBP-type" evidence="5">
    <location>
        <begin position="1"/>
        <end position="28"/>
    </location>
</feature>
<keyword evidence="1" id="KW-0479">Metal-binding</keyword>
<evidence type="ECO:0000256" key="3">
    <source>
        <dbReference type="ARBA" id="ARBA00022833"/>
    </source>
</evidence>
<reference evidence="6 7" key="1">
    <citation type="submission" date="2024-02" db="EMBL/GenBank/DDBJ databases">
        <title>High-quality chromosome-scale genome assembly of Pensacola bahiagrass (Paspalum notatum Flugge var. saurae).</title>
        <authorList>
            <person name="Vega J.M."/>
            <person name="Podio M."/>
            <person name="Orjuela J."/>
            <person name="Siena L.A."/>
            <person name="Pessino S.C."/>
            <person name="Combes M.C."/>
            <person name="Mariac C."/>
            <person name="Albertini E."/>
            <person name="Pupilli F."/>
            <person name="Ortiz J.P.A."/>
            <person name="Leblanc O."/>
        </authorList>
    </citation>
    <scope>NUCLEOTIDE SEQUENCE [LARGE SCALE GENOMIC DNA]</scope>
    <source>
        <strain evidence="6">R1</strain>
        <tissue evidence="6">Leaf</tissue>
    </source>
</reference>
<keyword evidence="3" id="KW-0862">Zinc</keyword>
<proteinExistence type="predicted"/>
<keyword evidence="7" id="KW-1185">Reference proteome</keyword>
<accession>A0AAQ3UXE9</accession>
<dbReference type="InterPro" id="IPR004333">
    <property type="entry name" value="SBP_dom"/>
</dbReference>
<dbReference type="Proteomes" id="UP001341281">
    <property type="component" value="Chromosome 10"/>
</dbReference>